<gene>
    <name evidence="1" type="ORF">IHE45_19G026200</name>
</gene>
<name>A0ACB7TWZ9_DIOAL</name>
<dbReference type="EMBL" id="CM037029">
    <property type="protein sequence ID" value="KAH7652570.1"/>
    <property type="molecule type" value="Genomic_DNA"/>
</dbReference>
<dbReference type="Proteomes" id="UP000827976">
    <property type="component" value="Chromosome 19"/>
</dbReference>
<evidence type="ECO:0000313" key="1">
    <source>
        <dbReference type="EMBL" id="KAH7652570.1"/>
    </source>
</evidence>
<protein>
    <submittedName>
        <fullName evidence="1">TPR-like protein</fullName>
    </submittedName>
</protein>
<evidence type="ECO:0000313" key="2">
    <source>
        <dbReference type="Proteomes" id="UP000827976"/>
    </source>
</evidence>
<accession>A0ACB7TWZ9</accession>
<reference evidence="2" key="1">
    <citation type="journal article" date="2022" name="Nat. Commun.">
        <title>Chromosome evolution and the genetic basis of agronomically important traits in greater yam.</title>
        <authorList>
            <person name="Bredeson J.V."/>
            <person name="Lyons J.B."/>
            <person name="Oniyinde I.O."/>
            <person name="Okereke N.R."/>
            <person name="Kolade O."/>
            <person name="Nnabue I."/>
            <person name="Nwadili C.O."/>
            <person name="Hribova E."/>
            <person name="Parker M."/>
            <person name="Nwogha J."/>
            <person name="Shu S."/>
            <person name="Carlson J."/>
            <person name="Kariba R."/>
            <person name="Muthemba S."/>
            <person name="Knop K."/>
            <person name="Barton G.J."/>
            <person name="Sherwood A.V."/>
            <person name="Lopez-Montes A."/>
            <person name="Asiedu R."/>
            <person name="Jamnadass R."/>
            <person name="Muchugi A."/>
            <person name="Goodstein D."/>
            <person name="Egesi C.N."/>
            <person name="Featherston J."/>
            <person name="Asfaw A."/>
            <person name="Simpson G.G."/>
            <person name="Dolezel J."/>
            <person name="Hendre P.S."/>
            <person name="Van Deynze A."/>
            <person name="Kumar P.L."/>
            <person name="Obidiegwu J.E."/>
            <person name="Bhattacharjee R."/>
            <person name="Rokhsar D.S."/>
        </authorList>
    </citation>
    <scope>NUCLEOTIDE SEQUENCE [LARGE SCALE GENOMIC DNA]</scope>
    <source>
        <strain evidence="2">cv. TDa95/00328</strain>
    </source>
</reference>
<proteinExistence type="predicted"/>
<sequence>MSTSSACFSLFKHCKTFTHLLQVHAFAAKTGLQSHPLVAGQLLLHSAVTLSDTLHYALRFFSSIPSPDPFMFNTLIRGFSESQHPHQSLLTYAQMQRTSVPPDSFSFAFLLKAAANSRSLLSGAQVHSHVVHHGFDEHLFVGTTLVSMYAECGCPHSARQVFDEMSQPNLVAWNAAVTACFRSENVRDAEELFARMPWKNSTSWNVMLAGYTKAGELVSARRLFLDMPFKDPVSWSTMIVGFASNGDFDGAFWFYKEMLSEGLGPNEVSLTGMLSACAQAGAFESGKALHGNAVKSGMICIVSVANALLDMYARCGNVDMAHRVFDREMTKKSVISWTSMMAAFAMYGHGDEAIKLFCEMDECGIKPDGITFISLLYACSHAGLVERGNEYFHQMEDKYGIELSIEHYGCMVDLYGRAGLLEEAYEFVMKMPIKPNAIIWRTLLGACSIHGNLGLAEQAKTRLAELDPNDSGDYVLLSNIYAVAGKWKDVANVRRSMSDRRLIKNPGWSSIEVDKIIYTFVASDISSGVKQEAHNKLSEIMLRLRLEGYIAAVSNVLHDIEDEEKHDAISKHSEKLAVAFGIARTSNGSAIRIVKNLRVCGDCHAVMKMISKVYGREIVVRDRSIFHSFKDGSCSCKDYW</sequence>
<keyword evidence="2" id="KW-1185">Reference proteome</keyword>
<comment type="caution">
    <text evidence="1">The sequence shown here is derived from an EMBL/GenBank/DDBJ whole genome shotgun (WGS) entry which is preliminary data.</text>
</comment>
<organism evidence="1 2">
    <name type="scientific">Dioscorea alata</name>
    <name type="common">Purple yam</name>
    <dbReference type="NCBI Taxonomy" id="55571"/>
    <lineage>
        <taxon>Eukaryota</taxon>
        <taxon>Viridiplantae</taxon>
        <taxon>Streptophyta</taxon>
        <taxon>Embryophyta</taxon>
        <taxon>Tracheophyta</taxon>
        <taxon>Spermatophyta</taxon>
        <taxon>Magnoliopsida</taxon>
        <taxon>Liliopsida</taxon>
        <taxon>Dioscoreales</taxon>
        <taxon>Dioscoreaceae</taxon>
        <taxon>Dioscorea</taxon>
    </lineage>
</organism>